<sequence>MNQSKVHSNGNVPLPWENKPDVRKETNQQLYFLQVQPPRPPYVPETAPTTSVHDVKLPPPPPCAYHSLTKCSSRRGFNKKCDDPFLAAYKECTKSSGKAKLAKKDGGGGGCSGLMKGLFNFSCKKTCGVRNDNLVKISQPVLQKDGSNRG</sequence>
<dbReference type="AlphaFoldDB" id="A0A9W7IUG1"/>
<proteinExistence type="predicted"/>
<evidence type="ECO:0000313" key="2">
    <source>
        <dbReference type="EMBL" id="GMJ02557.1"/>
    </source>
</evidence>
<evidence type="ECO:0000256" key="1">
    <source>
        <dbReference type="SAM" id="MobiDB-lite"/>
    </source>
</evidence>
<reference evidence="2" key="1">
    <citation type="submission" date="2023-05" db="EMBL/GenBank/DDBJ databases">
        <title>Genome and transcriptome analyses reveal genes involved in the formation of fine ridges on petal epidermal cells in Hibiscus trionum.</title>
        <authorList>
            <person name="Koshimizu S."/>
            <person name="Masuda S."/>
            <person name="Ishii T."/>
            <person name="Shirasu K."/>
            <person name="Hoshino A."/>
            <person name="Arita M."/>
        </authorList>
    </citation>
    <scope>NUCLEOTIDE SEQUENCE</scope>
    <source>
        <strain evidence="2">Hamamatsu line</strain>
    </source>
</reference>
<organism evidence="2 3">
    <name type="scientific">Hibiscus trionum</name>
    <name type="common">Flower of an hour</name>
    <dbReference type="NCBI Taxonomy" id="183268"/>
    <lineage>
        <taxon>Eukaryota</taxon>
        <taxon>Viridiplantae</taxon>
        <taxon>Streptophyta</taxon>
        <taxon>Embryophyta</taxon>
        <taxon>Tracheophyta</taxon>
        <taxon>Spermatophyta</taxon>
        <taxon>Magnoliopsida</taxon>
        <taxon>eudicotyledons</taxon>
        <taxon>Gunneridae</taxon>
        <taxon>Pentapetalae</taxon>
        <taxon>rosids</taxon>
        <taxon>malvids</taxon>
        <taxon>Malvales</taxon>
        <taxon>Malvaceae</taxon>
        <taxon>Malvoideae</taxon>
        <taxon>Hibiscus</taxon>
    </lineage>
</organism>
<protein>
    <submittedName>
        <fullName evidence="2">Uncharacterized protein</fullName>
    </submittedName>
</protein>
<keyword evidence="3" id="KW-1185">Reference proteome</keyword>
<evidence type="ECO:0000313" key="3">
    <source>
        <dbReference type="Proteomes" id="UP001165190"/>
    </source>
</evidence>
<dbReference type="EMBL" id="BSYR01000036">
    <property type="protein sequence ID" value="GMJ02557.1"/>
    <property type="molecule type" value="Genomic_DNA"/>
</dbReference>
<accession>A0A9W7IUG1</accession>
<dbReference type="PANTHER" id="PTHR33696">
    <property type="entry name" value="T22J18.15-RELATED"/>
    <property type="match status" value="1"/>
</dbReference>
<feature type="region of interest" description="Disordered" evidence="1">
    <location>
        <begin position="1"/>
        <end position="23"/>
    </location>
</feature>
<gene>
    <name evidence="2" type="ORF">HRI_003924900</name>
</gene>
<feature type="region of interest" description="Disordered" evidence="1">
    <location>
        <begin position="35"/>
        <end position="57"/>
    </location>
</feature>
<dbReference type="OrthoDB" id="745459at2759"/>
<name>A0A9W7IUG1_HIBTR</name>
<dbReference type="PANTHER" id="PTHR33696:SF3">
    <property type="entry name" value="FLZ-TYPE DOMAIN-CONTAINING PROTEIN"/>
    <property type="match status" value="1"/>
</dbReference>
<feature type="compositionally biased region" description="Polar residues" evidence="1">
    <location>
        <begin position="1"/>
        <end position="11"/>
    </location>
</feature>
<comment type="caution">
    <text evidence="2">The sequence shown here is derived from an EMBL/GenBank/DDBJ whole genome shotgun (WGS) entry which is preliminary data.</text>
</comment>
<dbReference type="Proteomes" id="UP001165190">
    <property type="component" value="Unassembled WGS sequence"/>
</dbReference>